<dbReference type="Proteomes" id="UP000287651">
    <property type="component" value="Unassembled WGS sequence"/>
</dbReference>
<dbReference type="AlphaFoldDB" id="A0A426Y047"/>
<evidence type="ECO:0000313" key="1">
    <source>
        <dbReference type="EMBL" id="RRT45084.1"/>
    </source>
</evidence>
<evidence type="ECO:0000313" key="2">
    <source>
        <dbReference type="Proteomes" id="UP000287651"/>
    </source>
</evidence>
<accession>A0A426Y047</accession>
<reference evidence="1 2" key="1">
    <citation type="journal article" date="2014" name="Agronomy (Basel)">
        <title>A Draft Genome Sequence for Ensete ventricosum, the Drought-Tolerant Tree Against Hunger.</title>
        <authorList>
            <person name="Harrison J."/>
            <person name="Moore K.A."/>
            <person name="Paszkiewicz K."/>
            <person name="Jones T."/>
            <person name="Grant M."/>
            <person name="Ambacheew D."/>
            <person name="Muzemil S."/>
            <person name="Studholme D.J."/>
        </authorList>
    </citation>
    <scope>NUCLEOTIDE SEQUENCE [LARGE SCALE GENOMIC DNA]</scope>
</reference>
<dbReference type="EMBL" id="AMZH03016056">
    <property type="protein sequence ID" value="RRT45084.1"/>
    <property type="molecule type" value="Genomic_DNA"/>
</dbReference>
<protein>
    <submittedName>
        <fullName evidence="1">Uncharacterized protein</fullName>
    </submittedName>
</protein>
<proteinExistence type="predicted"/>
<sequence length="158" mass="18289">ECKRAAEVKDISTKFRPQALNQKMQNIITGNLEVLIGAVRQASLIIMFLLNRFLQAKEILEFSEVPSGIQQYPRFEYFEFNFLTTKRFRQNPLSELFNKVDSCTTRDDLLLHLLSLASEAQKATAQRKFPLPSRLDAKVFNLYFSLFNLIIFPSNCAF</sequence>
<organism evidence="1 2">
    <name type="scientific">Ensete ventricosum</name>
    <name type="common">Abyssinian banana</name>
    <name type="synonym">Musa ensete</name>
    <dbReference type="NCBI Taxonomy" id="4639"/>
    <lineage>
        <taxon>Eukaryota</taxon>
        <taxon>Viridiplantae</taxon>
        <taxon>Streptophyta</taxon>
        <taxon>Embryophyta</taxon>
        <taxon>Tracheophyta</taxon>
        <taxon>Spermatophyta</taxon>
        <taxon>Magnoliopsida</taxon>
        <taxon>Liliopsida</taxon>
        <taxon>Zingiberales</taxon>
        <taxon>Musaceae</taxon>
        <taxon>Ensete</taxon>
    </lineage>
</organism>
<feature type="non-terminal residue" evidence="1">
    <location>
        <position position="1"/>
    </location>
</feature>
<gene>
    <name evidence="1" type="ORF">B296_00051515</name>
</gene>
<comment type="caution">
    <text evidence="1">The sequence shown here is derived from an EMBL/GenBank/DDBJ whole genome shotgun (WGS) entry which is preliminary data.</text>
</comment>
<name>A0A426Y047_ENSVE</name>